<sequence length="136" mass="15231">MERNGAVSPTTRRLIVARAHQLIGQRYRWGGDSLETGFDCSGLLVYLYRHVADLRLPRTTRSMIAQRDAAIARHELQPGDAVFFSHNGSGRASHVGLYIGDNRFIHAPSSGRTIRIDSLDSPYWKRAYVTARSFSG</sequence>
<evidence type="ECO:0000256" key="3">
    <source>
        <dbReference type="ARBA" id="ARBA00022801"/>
    </source>
</evidence>
<dbReference type="Proteomes" id="UP000198309">
    <property type="component" value="Unassembled WGS sequence"/>
</dbReference>
<dbReference type="InterPro" id="IPR038765">
    <property type="entry name" value="Papain-like_cys_pep_sf"/>
</dbReference>
<keyword evidence="8" id="KW-1185">Reference proteome</keyword>
<keyword evidence="2" id="KW-0645">Protease</keyword>
<gene>
    <name evidence="6" type="ORF">SAMN05216189_1012112</name>
    <name evidence="7" type="ORF">SAMN06295949_125112</name>
</gene>
<dbReference type="GO" id="GO:0008234">
    <property type="term" value="F:cysteine-type peptidase activity"/>
    <property type="evidence" value="ECO:0007669"/>
    <property type="project" value="UniProtKB-KW"/>
</dbReference>
<dbReference type="Gene3D" id="3.90.1720.10">
    <property type="entry name" value="endopeptidase domain like (from Nostoc punctiforme)"/>
    <property type="match status" value="1"/>
</dbReference>
<dbReference type="Pfam" id="PF00877">
    <property type="entry name" value="NLPC_P60"/>
    <property type="match status" value="1"/>
</dbReference>
<dbReference type="InterPro" id="IPR000064">
    <property type="entry name" value="NLP_P60_dom"/>
</dbReference>
<evidence type="ECO:0000256" key="1">
    <source>
        <dbReference type="ARBA" id="ARBA00007074"/>
    </source>
</evidence>
<evidence type="ECO:0000313" key="7">
    <source>
        <dbReference type="EMBL" id="SNT41001.1"/>
    </source>
</evidence>
<protein>
    <submittedName>
        <fullName evidence="6">NlpC/P60 family protein</fullName>
    </submittedName>
</protein>
<keyword evidence="4" id="KW-0788">Thiol protease</keyword>
<dbReference type="RefSeq" id="WP_244160916.1">
    <property type="nucleotide sequence ID" value="NZ_FNEC01000012.1"/>
</dbReference>
<evidence type="ECO:0000313" key="6">
    <source>
        <dbReference type="EMBL" id="SDJ08937.1"/>
    </source>
</evidence>
<evidence type="ECO:0000256" key="4">
    <source>
        <dbReference type="ARBA" id="ARBA00022807"/>
    </source>
</evidence>
<dbReference type="PANTHER" id="PTHR47053">
    <property type="entry name" value="MUREIN DD-ENDOPEPTIDASE MEPH-RELATED"/>
    <property type="match status" value="1"/>
</dbReference>
<reference evidence="6 9" key="1">
    <citation type="submission" date="2016-10" db="EMBL/GenBank/DDBJ databases">
        <authorList>
            <person name="de Groot N.N."/>
        </authorList>
    </citation>
    <scope>NUCLEOTIDE SEQUENCE [LARGE SCALE GENOMIC DNA]</scope>
    <source>
        <strain evidence="6 9">CCM 7361</strain>
    </source>
</reference>
<feature type="domain" description="NlpC/P60" evidence="5">
    <location>
        <begin position="9"/>
        <end position="135"/>
    </location>
</feature>
<dbReference type="GO" id="GO:0006508">
    <property type="term" value="P:proteolysis"/>
    <property type="evidence" value="ECO:0007669"/>
    <property type="project" value="UniProtKB-KW"/>
</dbReference>
<evidence type="ECO:0000256" key="2">
    <source>
        <dbReference type="ARBA" id="ARBA00022670"/>
    </source>
</evidence>
<keyword evidence="3" id="KW-0378">Hydrolase</keyword>
<dbReference type="EMBL" id="FNEC01000012">
    <property type="protein sequence ID" value="SDJ08937.1"/>
    <property type="molecule type" value="Genomic_DNA"/>
</dbReference>
<evidence type="ECO:0000313" key="8">
    <source>
        <dbReference type="Proteomes" id="UP000198309"/>
    </source>
</evidence>
<dbReference type="SUPFAM" id="SSF54001">
    <property type="entry name" value="Cysteine proteinases"/>
    <property type="match status" value="1"/>
</dbReference>
<dbReference type="Proteomes" id="UP000199693">
    <property type="component" value="Unassembled WGS sequence"/>
</dbReference>
<dbReference type="PROSITE" id="PS51935">
    <property type="entry name" value="NLPC_P60"/>
    <property type="match status" value="1"/>
</dbReference>
<dbReference type="AlphaFoldDB" id="A0A239MEC1"/>
<dbReference type="InterPro" id="IPR051202">
    <property type="entry name" value="Peptidase_C40"/>
</dbReference>
<evidence type="ECO:0000313" key="9">
    <source>
        <dbReference type="Proteomes" id="UP000199693"/>
    </source>
</evidence>
<accession>A0A239MEC1</accession>
<evidence type="ECO:0000259" key="5">
    <source>
        <dbReference type="PROSITE" id="PS51935"/>
    </source>
</evidence>
<name>A0A239MEC1_9PSED</name>
<organism evidence="6 9">
    <name type="scientific">Pseudomonas delhiensis</name>
    <dbReference type="NCBI Taxonomy" id="366289"/>
    <lineage>
        <taxon>Bacteria</taxon>
        <taxon>Pseudomonadati</taxon>
        <taxon>Pseudomonadota</taxon>
        <taxon>Gammaproteobacteria</taxon>
        <taxon>Pseudomonadales</taxon>
        <taxon>Pseudomonadaceae</taxon>
        <taxon>Pseudomonas</taxon>
    </lineage>
</organism>
<dbReference type="PANTHER" id="PTHR47053:SF1">
    <property type="entry name" value="MUREIN DD-ENDOPEPTIDASE MEPH-RELATED"/>
    <property type="match status" value="1"/>
</dbReference>
<proteinExistence type="inferred from homology"/>
<reference evidence="7 8" key="2">
    <citation type="submission" date="2017-06" db="EMBL/GenBank/DDBJ databases">
        <authorList>
            <person name="Varghese N."/>
            <person name="Submissions S."/>
        </authorList>
    </citation>
    <scope>NUCLEOTIDE SEQUENCE [LARGE SCALE GENOMIC DNA]</scope>
    <source>
        <strain evidence="7 8">RLD-1</strain>
    </source>
</reference>
<comment type="similarity">
    <text evidence="1">Belongs to the peptidase C40 family.</text>
</comment>
<dbReference type="EMBL" id="FZPC01000025">
    <property type="protein sequence ID" value="SNT41001.1"/>
    <property type="molecule type" value="Genomic_DNA"/>
</dbReference>